<gene>
    <name evidence="10" type="ORF">SAMN04488692_12320</name>
</gene>
<evidence type="ECO:0000256" key="6">
    <source>
        <dbReference type="PIRSR" id="PIRSR000149-4"/>
    </source>
</evidence>
<accession>A0A1G9RPF8</accession>
<feature type="binding site" evidence="5">
    <location>
        <position position="34"/>
    </location>
    <ligand>
        <name>NAD(+)</name>
        <dbReference type="ChEBI" id="CHEBI:57540"/>
    </ligand>
</feature>
<dbReference type="PANTHER" id="PTHR43148">
    <property type="entry name" value="GLYCERALDEHYDE-3-PHOSPHATE DEHYDROGENASE 2"/>
    <property type="match status" value="1"/>
</dbReference>
<reference evidence="10 11" key="1">
    <citation type="submission" date="2016-10" db="EMBL/GenBank/DDBJ databases">
        <authorList>
            <person name="de Groot N.N."/>
        </authorList>
    </citation>
    <scope>NUCLEOTIDE SEQUENCE [LARGE SCALE GENOMIC DNA]</scope>
    <source>
        <strain evidence="10 11">SLAS-1</strain>
    </source>
</reference>
<organism evidence="10 11">
    <name type="scientific">Halarsenatibacter silvermanii</name>
    <dbReference type="NCBI Taxonomy" id="321763"/>
    <lineage>
        <taxon>Bacteria</taxon>
        <taxon>Bacillati</taxon>
        <taxon>Bacillota</taxon>
        <taxon>Clostridia</taxon>
        <taxon>Halanaerobiales</taxon>
        <taxon>Halarsenatibacteraceae</taxon>
        <taxon>Halarsenatibacter</taxon>
    </lineage>
</organism>
<dbReference type="FunFam" id="3.30.360.10:FF:000002">
    <property type="entry name" value="Glyceraldehyde-3-phosphate dehydrogenase"/>
    <property type="match status" value="1"/>
</dbReference>
<dbReference type="Gene3D" id="3.40.50.720">
    <property type="entry name" value="NAD(P)-binding Rossmann-like Domain"/>
    <property type="match status" value="1"/>
</dbReference>
<feature type="binding site" evidence="4">
    <location>
        <position position="182"/>
    </location>
    <ligand>
        <name>D-glyceraldehyde 3-phosphate</name>
        <dbReference type="ChEBI" id="CHEBI:59776"/>
    </ligand>
</feature>
<name>A0A1G9RPF8_9FIRM</name>
<evidence type="ECO:0000313" key="10">
    <source>
        <dbReference type="EMBL" id="SDM25229.1"/>
    </source>
</evidence>
<dbReference type="InterPro" id="IPR036291">
    <property type="entry name" value="NAD(P)-bd_dom_sf"/>
</dbReference>
<dbReference type="Gene3D" id="3.30.360.10">
    <property type="entry name" value="Dihydrodipicolinate Reductase, domain 2"/>
    <property type="match status" value="1"/>
</dbReference>
<keyword evidence="2 8" id="KW-0560">Oxidoreductase</keyword>
<dbReference type="EMBL" id="FNGO01000023">
    <property type="protein sequence ID" value="SDM25229.1"/>
    <property type="molecule type" value="Genomic_DNA"/>
</dbReference>
<feature type="binding site" evidence="5">
    <location>
        <position position="120"/>
    </location>
    <ligand>
        <name>NAD(+)</name>
        <dbReference type="ChEBI" id="CHEBI:57540"/>
    </ligand>
</feature>
<dbReference type="SUPFAM" id="SSF51735">
    <property type="entry name" value="NAD(P)-binding Rossmann-fold domains"/>
    <property type="match status" value="1"/>
</dbReference>
<feature type="binding site" evidence="4">
    <location>
        <begin position="151"/>
        <end position="153"/>
    </location>
    <ligand>
        <name>D-glyceraldehyde 3-phosphate</name>
        <dbReference type="ChEBI" id="CHEBI:59776"/>
    </ligand>
</feature>
<dbReference type="InterPro" id="IPR020831">
    <property type="entry name" value="GlycerAld/Erythrose_P_DH"/>
</dbReference>
<dbReference type="Pfam" id="PF00044">
    <property type="entry name" value="Gp_dh_N"/>
    <property type="match status" value="1"/>
</dbReference>
<keyword evidence="11" id="KW-1185">Reference proteome</keyword>
<dbReference type="EC" id="1.2.1.-" evidence="8"/>
<dbReference type="GO" id="GO:0050661">
    <property type="term" value="F:NADP binding"/>
    <property type="evidence" value="ECO:0007669"/>
    <property type="project" value="InterPro"/>
</dbReference>
<dbReference type="GO" id="GO:0051287">
    <property type="term" value="F:NAD binding"/>
    <property type="evidence" value="ECO:0007669"/>
    <property type="project" value="InterPro"/>
</dbReference>
<feature type="binding site" evidence="5">
    <location>
        <begin position="12"/>
        <end position="13"/>
    </location>
    <ligand>
        <name>NAD(+)</name>
        <dbReference type="ChEBI" id="CHEBI:57540"/>
    </ligand>
</feature>
<dbReference type="Pfam" id="PF02800">
    <property type="entry name" value="Gp_dh_C"/>
    <property type="match status" value="1"/>
</dbReference>
<dbReference type="CDD" id="cd05214">
    <property type="entry name" value="GAPDH_I_N"/>
    <property type="match status" value="1"/>
</dbReference>
<dbReference type="GO" id="GO:0016620">
    <property type="term" value="F:oxidoreductase activity, acting on the aldehyde or oxo group of donors, NAD or NADP as acceptor"/>
    <property type="evidence" value="ECO:0007669"/>
    <property type="project" value="InterPro"/>
</dbReference>
<dbReference type="InterPro" id="IPR020828">
    <property type="entry name" value="GlycerAld_3-P_DH_NAD(P)-bd"/>
</dbReference>
<dbReference type="Proteomes" id="UP000199476">
    <property type="component" value="Unassembled WGS sequence"/>
</dbReference>
<feature type="domain" description="Glyceraldehyde 3-phosphate dehydrogenase NAD(P) binding" evidence="9">
    <location>
        <begin position="3"/>
        <end position="152"/>
    </location>
</feature>
<dbReference type="OrthoDB" id="9803304at2"/>
<evidence type="ECO:0000256" key="8">
    <source>
        <dbReference type="RuleBase" id="RU361160"/>
    </source>
</evidence>
<dbReference type="InterPro" id="IPR020830">
    <property type="entry name" value="GlycerAld_3-P_DH_AS"/>
</dbReference>
<dbReference type="PRINTS" id="PR00078">
    <property type="entry name" value="G3PDHDRGNASE"/>
</dbReference>
<evidence type="ECO:0000256" key="4">
    <source>
        <dbReference type="PIRSR" id="PIRSR000149-2"/>
    </source>
</evidence>
<evidence type="ECO:0000256" key="3">
    <source>
        <dbReference type="PIRSR" id="PIRSR000149-1"/>
    </source>
</evidence>
<comment type="similarity">
    <text evidence="1 7">Belongs to the glyceraldehyde-3-phosphate dehydrogenase family.</text>
</comment>
<dbReference type="SUPFAM" id="SSF55347">
    <property type="entry name" value="Glyceraldehyde-3-phosphate dehydrogenase-like, C-terminal domain"/>
    <property type="match status" value="1"/>
</dbReference>
<evidence type="ECO:0000256" key="5">
    <source>
        <dbReference type="PIRSR" id="PIRSR000149-3"/>
    </source>
</evidence>
<dbReference type="PROSITE" id="PS00071">
    <property type="entry name" value="GAPDH"/>
    <property type="match status" value="1"/>
</dbReference>
<feature type="active site" description="Nucleophile" evidence="3">
    <location>
        <position position="152"/>
    </location>
</feature>
<evidence type="ECO:0000313" key="11">
    <source>
        <dbReference type="Proteomes" id="UP000199476"/>
    </source>
</evidence>
<dbReference type="FunFam" id="3.40.50.720:FF:000001">
    <property type="entry name" value="Glyceraldehyde-3-phosphate dehydrogenase"/>
    <property type="match status" value="1"/>
</dbReference>
<feature type="site" description="Activates thiol group during catalysis" evidence="6">
    <location>
        <position position="179"/>
    </location>
</feature>
<dbReference type="STRING" id="321763.SAMN04488692_12320"/>
<dbReference type="InterPro" id="IPR006424">
    <property type="entry name" value="Glyceraldehyde-3-P_DH_1"/>
</dbReference>
<dbReference type="RefSeq" id="WP_089761526.1">
    <property type="nucleotide sequence ID" value="NZ_FNGO01000023.1"/>
</dbReference>
<evidence type="ECO:0000256" key="7">
    <source>
        <dbReference type="RuleBase" id="RU000397"/>
    </source>
</evidence>
<feature type="binding site" evidence="4">
    <location>
        <position position="235"/>
    </location>
    <ligand>
        <name>D-glyceraldehyde 3-phosphate</name>
        <dbReference type="ChEBI" id="CHEBI:59776"/>
    </ligand>
</feature>
<dbReference type="GO" id="GO:0006006">
    <property type="term" value="P:glucose metabolic process"/>
    <property type="evidence" value="ECO:0007669"/>
    <property type="project" value="InterPro"/>
</dbReference>
<dbReference type="PIRSF" id="PIRSF000149">
    <property type="entry name" value="GAP_DH"/>
    <property type="match status" value="1"/>
</dbReference>
<sequence length="337" mass="36599">MTVKIGINGFGRIGRSVFRSAFDSEDVEFVGINDLIEPRTLAYMLKYDSNYGEFEAEVDHTDSSIVVDGEEIPVCQEEDPADIPWADVGAEVVLECTGLFRDGEEAAGHLEAGADKVLISAPADNEDCTVVMGVNDEDYDPAEHDVVSNASCTTNALGPVAKVLQDEFGIEKGLMTTVHAYTTSQNILDGPYSWKKITRGRAAAENIVPTTTGAAKAITEVMPELKGKLDGMAMRVPTPTGSVVDLVVDLEEEVTEEDINEAMKSAAEGELEGILGYTEDPLVSRDVFADSRSSIYDPNHTKVISGNQVKILSWYDNEWGYACRLVDMAVRMKELGL</sequence>
<feature type="binding site" evidence="4">
    <location>
        <begin position="212"/>
        <end position="213"/>
    </location>
    <ligand>
        <name>D-glyceraldehyde 3-phosphate</name>
        <dbReference type="ChEBI" id="CHEBI:59776"/>
    </ligand>
</feature>
<keyword evidence="5" id="KW-0547">Nucleotide-binding</keyword>
<evidence type="ECO:0000256" key="2">
    <source>
        <dbReference type="ARBA" id="ARBA00023002"/>
    </source>
</evidence>
<dbReference type="SMART" id="SM00846">
    <property type="entry name" value="Gp_dh_N"/>
    <property type="match status" value="1"/>
</dbReference>
<proteinExistence type="inferred from homology"/>
<dbReference type="AlphaFoldDB" id="A0A1G9RPF8"/>
<evidence type="ECO:0000259" key="9">
    <source>
        <dbReference type="SMART" id="SM00846"/>
    </source>
</evidence>
<evidence type="ECO:0000256" key="1">
    <source>
        <dbReference type="ARBA" id="ARBA00007406"/>
    </source>
</evidence>
<protein>
    <recommendedName>
        <fullName evidence="8">Glyceraldehyde-3-phosphate dehydrogenase</fullName>
        <ecNumber evidence="8">1.2.1.-</ecNumber>
    </recommendedName>
</protein>
<keyword evidence="5" id="KW-0520">NAD</keyword>
<dbReference type="NCBIfam" id="TIGR01534">
    <property type="entry name" value="GAPDH-I"/>
    <property type="match status" value="1"/>
</dbReference>
<feature type="binding site" evidence="5">
    <location>
        <position position="317"/>
    </location>
    <ligand>
        <name>NAD(+)</name>
        <dbReference type="ChEBI" id="CHEBI:57540"/>
    </ligand>
</feature>
<dbReference type="CDD" id="cd18126">
    <property type="entry name" value="GAPDH_I_C"/>
    <property type="match status" value="1"/>
</dbReference>
<dbReference type="InterPro" id="IPR020829">
    <property type="entry name" value="GlycerAld_3-P_DH_cat"/>
</dbReference>